<dbReference type="Proteomes" id="UP000006882">
    <property type="component" value="Chromosome G2"/>
</dbReference>
<dbReference type="AlphaFoldDB" id="A0A251QAV5"/>
<organism evidence="1 2">
    <name type="scientific">Prunus persica</name>
    <name type="common">Peach</name>
    <name type="synonym">Amygdalus persica</name>
    <dbReference type="NCBI Taxonomy" id="3760"/>
    <lineage>
        <taxon>Eukaryota</taxon>
        <taxon>Viridiplantae</taxon>
        <taxon>Streptophyta</taxon>
        <taxon>Embryophyta</taxon>
        <taxon>Tracheophyta</taxon>
        <taxon>Spermatophyta</taxon>
        <taxon>Magnoliopsida</taxon>
        <taxon>eudicotyledons</taxon>
        <taxon>Gunneridae</taxon>
        <taxon>Pentapetalae</taxon>
        <taxon>rosids</taxon>
        <taxon>fabids</taxon>
        <taxon>Rosales</taxon>
        <taxon>Rosaceae</taxon>
        <taxon>Amygdaloideae</taxon>
        <taxon>Amygdaleae</taxon>
        <taxon>Prunus</taxon>
    </lineage>
</organism>
<proteinExistence type="predicted"/>
<gene>
    <name evidence="1" type="ORF">PRUPE_2G041400</name>
</gene>
<accession>A0A251QAV5</accession>
<evidence type="ECO:0000313" key="1">
    <source>
        <dbReference type="EMBL" id="ONI20927.1"/>
    </source>
</evidence>
<reference evidence="1 2" key="1">
    <citation type="journal article" date="2013" name="Nat. Genet.">
        <title>The high-quality draft genome of peach (Prunus persica) identifies unique patterns of genetic diversity, domestication and genome evolution.</title>
        <authorList>
            <consortium name="International Peach Genome Initiative"/>
            <person name="Verde I."/>
            <person name="Abbott A.G."/>
            <person name="Scalabrin S."/>
            <person name="Jung S."/>
            <person name="Shu S."/>
            <person name="Marroni F."/>
            <person name="Zhebentyayeva T."/>
            <person name="Dettori M.T."/>
            <person name="Grimwood J."/>
            <person name="Cattonaro F."/>
            <person name="Zuccolo A."/>
            <person name="Rossini L."/>
            <person name="Jenkins J."/>
            <person name="Vendramin E."/>
            <person name="Meisel L.A."/>
            <person name="Decroocq V."/>
            <person name="Sosinski B."/>
            <person name="Prochnik S."/>
            <person name="Mitros T."/>
            <person name="Policriti A."/>
            <person name="Cipriani G."/>
            <person name="Dondini L."/>
            <person name="Ficklin S."/>
            <person name="Goodstein D.M."/>
            <person name="Xuan P."/>
            <person name="Del Fabbro C."/>
            <person name="Aramini V."/>
            <person name="Copetti D."/>
            <person name="Gonzalez S."/>
            <person name="Horner D.S."/>
            <person name="Falchi R."/>
            <person name="Lucas S."/>
            <person name="Mica E."/>
            <person name="Maldonado J."/>
            <person name="Lazzari B."/>
            <person name="Bielenberg D."/>
            <person name="Pirona R."/>
            <person name="Miculan M."/>
            <person name="Barakat A."/>
            <person name="Testolin R."/>
            <person name="Stella A."/>
            <person name="Tartarini S."/>
            <person name="Tonutti P."/>
            <person name="Arus P."/>
            <person name="Orellana A."/>
            <person name="Wells C."/>
            <person name="Main D."/>
            <person name="Vizzotto G."/>
            <person name="Silva H."/>
            <person name="Salamini F."/>
            <person name="Schmutz J."/>
            <person name="Morgante M."/>
            <person name="Rokhsar D.S."/>
        </authorList>
    </citation>
    <scope>NUCLEOTIDE SEQUENCE [LARGE SCALE GENOMIC DNA]</scope>
    <source>
        <strain evidence="2">cv. Nemared</strain>
    </source>
</reference>
<keyword evidence="2" id="KW-1185">Reference proteome</keyword>
<dbReference type="Gramene" id="ONI20927">
    <property type="protein sequence ID" value="ONI20927"/>
    <property type="gene ID" value="PRUPE_2G041400"/>
</dbReference>
<name>A0A251QAV5_PRUPE</name>
<sequence>MQTKKIRIGKTANRPKCLPKFDFILITHNKFHQRTKDIRQSLSTTQESHPLSWTPYLLHMADAHQFCSIGNLQSHLTPSLFFLLWVSHKKPNELIINRDTKFAQIQMRKFQIFVS</sequence>
<dbReference type="EMBL" id="CM007652">
    <property type="protein sequence ID" value="ONI20927.1"/>
    <property type="molecule type" value="Genomic_DNA"/>
</dbReference>
<protein>
    <submittedName>
        <fullName evidence="1">Uncharacterized protein</fullName>
    </submittedName>
</protein>
<evidence type="ECO:0000313" key="2">
    <source>
        <dbReference type="Proteomes" id="UP000006882"/>
    </source>
</evidence>